<evidence type="ECO:0000313" key="2">
    <source>
        <dbReference type="EMBL" id="KAK9837587.1"/>
    </source>
</evidence>
<evidence type="ECO:0000313" key="3">
    <source>
        <dbReference type="Proteomes" id="UP001438707"/>
    </source>
</evidence>
<protein>
    <submittedName>
        <fullName evidence="2">Uncharacterized protein</fullName>
    </submittedName>
</protein>
<proteinExistence type="predicted"/>
<dbReference type="AlphaFoldDB" id="A0AAW1RW72"/>
<evidence type="ECO:0000256" key="1">
    <source>
        <dbReference type="SAM" id="MobiDB-lite"/>
    </source>
</evidence>
<feature type="region of interest" description="Disordered" evidence="1">
    <location>
        <begin position="1"/>
        <end position="47"/>
    </location>
</feature>
<organism evidence="2 3">
    <name type="scientific">Apatococcus lobatus</name>
    <dbReference type="NCBI Taxonomy" id="904363"/>
    <lineage>
        <taxon>Eukaryota</taxon>
        <taxon>Viridiplantae</taxon>
        <taxon>Chlorophyta</taxon>
        <taxon>core chlorophytes</taxon>
        <taxon>Trebouxiophyceae</taxon>
        <taxon>Chlorellales</taxon>
        <taxon>Chlorellaceae</taxon>
        <taxon>Apatococcus</taxon>
    </lineage>
</organism>
<feature type="compositionally biased region" description="Polar residues" evidence="1">
    <location>
        <begin position="13"/>
        <end position="47"/>
    </location>
</feature>
<dbReference type="Proteomes" id="UP001438707">
    <property type="component" value="Unassembled WGS sequence"/>
</dbReference>
<comment type="caution">
    <text evidence="2">The sequence shown here is derived from an EMBL/GenBank/DDBJ whole genome shotgun (WGS) entry which is preliminary data.</text>
</comment>
<reference evidence="2 3" key="1">
    <citation type="journal article" date="2024" name="Nat. Commun.">
        <title>Phylogenomics reveals the evolutionary origins of lichenization in chlorophyte algae.</title>
        <authorList>
            <person name="Puginier C."/>
            <person name="Libourel C."/>
            <person name="Otte J."/>
            <person name="Skaloud P."/>
            <person name="Haon M."/>
            <person name="Grisel S."/>
            <person name="Petersen M."/>
            <person name="Berrin J.G."/>
            <person name="Delaux P.M."/>
            <person name="Dal Grande F."/>
            <person name="Keller J."/>
        </authorList>
    </citation>
    <scope>NUCLEOTIDE SEQUENCE [LARGE SCALE GENOMIC DNA]</scope>
    <source>
        <strain evidence="2 3">SAG 2145</strain>
    </source>
</reference>
<gene>
    <name evidence="2" type="ORF">WJX74_000969</name>
</gene>
<sequence>MAVVASSKLEPLSSHSDQQEPSANLSSEAQSTQRESSQPDSLKQSLQKQVTIAGRSANCIAQPLRPGCATDCALVTGFAGSLISAAFA</sequence>
<name>A0AAW1RW72_9CHLO</name>
<keyword evidence="3" id="KW-1185">Reference proteome</keyword>
<dbReference type="EMBL" id="JALJOS010000006">
    <property type="protein sequence ID" value="KAK9837587.1"/>
    <property type="molecule type" value="Genomic_DNA"/>
</dbReference>
<accession>A0AAW1RW72</accession>